<dbReference type="Pfam" id="PF06013">
    <property type="entry name" value="WXG100"/>
    <property type="match status" value="1"/>
</dbReference>
<comment type="similarity">
    <text evidence="1">Belongs to the WXG100 family.</text>
</comment>
<evidence type="ECO:0000256" key="1">
    <source>
        <dbReference type="RuleBase" id="RU362001"/>
    </source>
</evidence>
<gene>
    <name evidence="2" type="ORF">M6B22_04865</name>
</gene>
<keyword evidence="3" id="KW-1185">Reference proteome</keyword>
<dbReference type="Proteomes" id="UP001164693">
    <property type="component" value="Chromosome"/>
</dbReference>
<evidence type="ECO:0000313" key="3">
    <source>
        <dbReference type="Proteomes" id="UP001164693"/>
    </source>
</evidence>
<name>A0ABY7JZU6_9ACTN</name>
<dbReference type="Gene3D" id="1.10.287.1060">
    <property type="entry name" value="ESAT-6-like"/>
    <property type="match status" value="1"/>
</dbReference>
<proteinExistence type="inferred from homology"/>
<dbReference type="InterPro" id="IPR010310">
    <property type="entry name" value="T7SS_ESAT-6-like"/>
</dbReference>
<protein>
    <recommendedName>
        <fullName evidence="1">ESAT-6-like protein</fullName>
    </recommendedName>
</protein>
<accession>A0ABY7JZU6</accession>
<dbReference type="SUPFAM" id="SSF140453">
    <property type="entry name" value="EsxAB dimer-like"/>
    <property type="match status" value="1"/>
</dbReference>
<dbReference type="EMBL" id="CP097463">
    <property type="protein sequence ID" value="WAX58104.1"/>
    <property type="molecule type" value="Genomic_DNA"/>
</dbReference>
<dbReference type="RefSeq" id="WP_269444654.1">
    <property type="nucleotide sequence ID" value="NZ_CP097463.1"/>
</dbReference>
<sequence>MPGFDVAPWELDAAAGTVRAADEQLRGGLARLALDVQTLIDGWHGAAGSAFARAWDEWYGGAVDVLAATESMARLLGATGQGYAAAEAANTGAFTR</sequence>
<dbReference type="NCBIfam" id="TIGR03930">
    <property type="entry name" value="WXG100_ESAT6"/>
    <property type="match status" value="1"/>
</dbReference>
<evidence type="ECO:0000313" key="2">
    <source>
        <dbReference type="EMBL" id="WAX58104.1"/>
    </source>
</evidence>
<reference evidence="2" key="1">
    <citation type="submission" date="2022-05" db="EMBL/GenBank/DDBJ databases">
        <title>Jatrophihabitans sp. SB3-54 whole genome sequence.</title>
        <authorList>
            <person name="Suh M.K."/>
            <person name="Eom M.K."/>
            <person name="Kim J.S."/>
            <person name="Kim H.S."/>
            <person name="Do H.E."/>
            <person name="Shin Y.K."/>
            <person name="Lee J.-S."/>
        </authorList>
    </citation>
    <scope>NUCLEOTIDE SEQUENCE</scope>
    <source>
        <strain evidence="2">SB3-54</strain>
    </source>
</reference>
<organism evidence="2 3">
    <name type="scientific">Jatrophihabitans cynanchi</name>
    <dbReference type="NCBI Taxonomy" id="2944128"/>
    <lineage>
        <taxon>Bacteria</taxon>
        <taxon>Bacillati</taxon>
        <taxon>Actinomycetota</taxon>
        <taxon>Actinomycetes</taxon>
        <taxon>Jatrophihabitantales</taxon>
        <taxon>Jatrophihabitantaceae</taxon>
        <taxon>Jatrophihabitans</taxon>
    </lineage>
</organism>
<dbReference type="InterPro" id="IPR036689">
    <property type="entry name" value="ESAT-6-like_sf"/>
</dbReference>